<gene>
    <name evidence="17" type="ORF">PPNO1_LOCUS8827</name>
</gene>
<dbReference type="Proteomes" id="UP000838763">
    <property type="component" value="Unassembled WGS sequence"/>
</dbReference>
<reference evidence="17" key="1">
    <citation type="submission" date="2022-11" db="EMBL/GenBank/DDBJ databases">
        <authorList>
            <person name="Scott C."/>
            <person name="Bruce N."/>
        </authorList>
    </citation>
    <scope>NUCLEOTIDE SEQUENCE</scope>
</reference>
<dbReference type="Pfam" id="PF07500">
    <property type="entry name" value="TFIIS_M"/>
    <property type="match status" value="1"/>
</dbReference>
<keyword evidence="4 11" id="KW-0863">Zinc-finger</keyword>
<keyword evidence="7" id="KW-0238">DNA-binding</keyword>
<keyword evidence="3" id="KW-0479">Metal-binding</keyword>
<feature type="region of interest" description="Disordered" evidence="13">
    <location>
        <begin position="285"/>
        <end position="304"/>
    </location>
</feature>
<dbReference type="InterPro" id="IPR035441">
    <property type="entry name" value="TFIIS/LEDGF_dom_sf"/>
</dbReference>
<organism evidence="17 18">
    <name type="scientific">Parascedosporium putredinis</name>
    <dbReference type="NCBI Taxonomy" id="1442378"/>
    <lineage>
        <taxon>Eukaryota</taxon>
        <taxon>Fungi</taxon>
        <taxon>Dikarya</taxon>
        <taxon>Ascomycota</taxon>
        <taxon>Pezizomycotina</taxon>
        <taxon>Sordariomycetes</taxon>
        <taxon>Hypocreomycetidae</taxon>
        <taxon>Microascales</taxon>
        <taxon>Microascaceae</taxon>
        <taxon>Parascedosporium</taxon>
    </lineage>
</organism>
<dbReference type="CDD" id="cd00183">
    <property type="entry name" value="TFIIS_I"/>
    <property type="match status" value="1"/>
</dbReference>
<dbReference type="SUPFAM" id="SSF47676">
    <property type="entry name" value="Conserved domain common to transcription factors TFIIS, elongin A, CRSP70"/>
    <property type="match status" value="1"/>
</dbReference>
<comment type="caution">
    <text evidence="17">The sequence shown here is derived from an EMBL/GenBank/DDBJ whole genome shotgun (WGS) entry which is preliminary data.</text>
</comment>
<dbReference type="GO" id="GO:0001139">
    <property type="term" value="F:RNA polymerase II complex recruiting activity"/>
    <property type="evidence" value="ECO:0007669"/>
    <property type="project" value="TreeGrafter"/>
</dbReference>
<evidence type="ECO:0000256" key="10">
    <source>
        <dbReference type="ARBA" id="ARBA00025408"/>
    </source>
</evidence>
<dbReference type="InterPro" id="IPR035100">
    <property type="entry name" value="TF_IIS-typ"/>
</dbReference>
<dbReference type="PROSITE" id="PS51133">
    <property type="entry name" value="ZF_TFIIS_2"/>
    <property type="match status" value="1"/>
</dbReference>
<dbReference type="InterPro" id="IPR036575">
    <property type="entry name" value="TFIIS_cen_dom_sf"/>
</dbReference>
<dbReference type="GO" id="GO:0000977">
    <property type="term" value="F:RNA polymerase II transcription regulatory region sequence-specific DNA binding"/>
    <property type="evidence" value="ECO:0007669"/>
    <property type="project" value="TreeGrafter"/>
</dbReference>
<evidence type="ECO:0000256" key="12">
    <source>
        <dbReference type="PROSITE-ProRule" id="PRU00649"/>
    </source>
</evidence>
<dbReference type="Gene3D" id="1.10.472.30">
    <property type="entry name" value="Transcription elongation factor S-II, central domain"/>
    <property type="match status" value="1"/>
</dbReference>
<dbReference type="PROSITE" id="PS51321">
    <property type="entry name" value="TFIIS_CENTRAL"/>
    <property type="match status" value="1"/>
</dbReference>
<dbReference type="PANTHER" id="PTHR11477:SF0">
    <property type="entry name" value="IP08861P-RELATED"/>
    <property type="match status" value="1"/>
</dbReference>
<evidence type="ECO:0000256" key="13">
    <source>
        <dbReference type="SAM" id="MobiDB-lite"/>
    </source>
</evidence>
<comment type="subcellular location">
    <subcellularLocation>
        <location evidence="1 12">Nucleus</location>
    </subcellularLocation>
</comment>
<dbReference type="PROSITE" id="PS51319">
    <property type="entry name" value="TFIIS_N"/>
    <property type="match status" value="1"/>
</dbReference>
<evidence type="ECO:0000256" key="8">
    <source>
        <dbReference type="ARBA" id="ARBA00023163"/>
    </source>
</evidence>
<dbReference type="FunFam" id="1.10.472.30:FF:000003">
    <property type="entry name" value="Transcription elongation factor S-II"/>
    <property type="match status" value="1"/>
</dbReference>
<feature type="domain" description="TFIIS-type" evidence="14">
    <location>
        <begin position="271"/>
        <end position="304"/>
    </location>
</feature>
<dbReference type="Gene3D" id="2.20.25.10">
    <property type="match status" value="1"/>
</dbReference>
<feature type="compositionally biased region" description="Basic and acidic residues" evidence="13">
    <location>
        <begin position="132"/>
        <end position="150"/>
    </location>
</feature>
<dbReference type="SUPFAM" id="SSF57783">
    <property type="entry name" value="Zinc beta-ribbon"/>
    <property type="match status" value="1"/>
</dbReference>
<dbReference type="InterPro" id="IPR003618">
    <property type="entry name" value="TFIIS_cen_dom"/>
</dbReference>
<evidence type="ECO:0000259" key="14">
    <source>
        <dbReference type="PROSITE" id="PS51133"/>
    </source>
</evidence>
<dbReference type="PIRSF" id="PIRSF006704">
    <property type="entry name" value="TF_IIS"/>
    <property type="match status" value="1"/>
</dbReference>
<keyword evidence="6" id="KW-0805">Transcription regulation</keyword>
<keyword evidence="5" id="KW-0862">Zinc</keyword>
<feature type="compositionally biased region" description="Low complexity" evidence="13">
    <location>
        <begin position="93"/>
        <end position="126"/>
    </location>
</feature>
<dbReference type="AlphaFoldDB" id="A0A9P1H9A6"/>
<dbReference type="CDD" id="cd13749">
    <property type="entry name" value="Zn-ribbon_TFIIS"/>
    <property type="match status" value="1"/>
</dbReference>
<sequence length="304" mass="33166">MMDQRELEARVKALNKSISANEPASNALSLLKTLKDDANPTEEMLRATRAGVLVGKLRSHQNKEIATAATQLVSKWRKLVEQEKASKAKLAKSGTPASSGSPVSAGASSSSAPAPAPAAASSSGASKTYQGDPEKRRAETDKVDTNRTKSDTRNNCIKLMYNGLAYRSTDHQDVVLAKAVAVEDAAFRMFGGDEKHKEYPKKIRSLFQNLKNKTNAELGQRVMAGDIPPDRFVKLSDAELLSAEQRKTNELYEKENMKKAQVPMAEKSVSSEFKCARCGEKKVSYSQAQTRSADEPMTTFANFS</sequence>
<comment type="similarity">
    <text evidence="2">Belongs to the TFS-II family.</text>
</comment>
<dbReference type="GO" id="GO:0006368">
    <property type="term" value="P:transcription elongation by RNA polymerase II"/>
    <property type="evidence" value="ECO:0007669"/>
    <property type="project" value="TreeGrafter"/>
</dbReference>
<dbReference type="SUPFAM" id="SSF46942">
    <property type="entry name" value="Elongation factor TFIIS domain 2"/>
    <property type="match status" value="1"/>
</dbReference>
<feature type="domain" description="TFIIS central" evidence="16">
    <location>
        <begin position="152"/>
        <end position="268"/>
    </location>
</feature>
<evidence type="ECO:0000256" key="6">
    <source>
        <dbReference type="ARBA" id="ARBA00023015"/>
    </source>
</evidence>
<evidence type="ECO:0008006" key="19">
    <source>
        <dbReference type="Google" id="ProtNLM"/>
    </source>
</evidence>
<dbReference type="FunFam" id="1.20.930.10:FF:000007">
    <property type="entry name" value="Transcription elongation factor S-II"/>
    <property type="match status" value="1"/>
</dbReference>
<dbReference type="GO" id="GO:0006362">
    <property type="term" value="P:transcription elongation by RNA polymerase I"/>
    <property type="evidence" value="ECO:0007669"/>
    <property type="project" value="TreeGrafter"/>
</dbReference>
<evidence type="ECO:0000256" key="4">
    <source>
        <dbReference type="ARBA" id="ARBA00022771"/>
    </source>
</evidence>
<dbReference type="InterPro" id="IPR001222">
    <property type="entry name" value="Znf_TFIIS"/>
</dbReference>
<evidence type="ECO:0000313" key="17">
    <source>
        <dbReference type="EMBL" id="CAI4219259.1"/>
    </source>
</evidence>
<keyword evidence="9 12" id="KW-0539">Nucleus</keyword>
<dbReference type="Pfam" id="PF08711">
    <property type="entry name" value="Med26"/>
    <property type="match status" value="1"/>
</dbReference>
<dbReference type="GO" id="GO:0005634">
    <property type="term" value="C:nucleus"/>
    <property type="evidence" value="ECO:0007669"/>
    <property type="project" value="UniProtKB-SubCell"/>
</dbReference>
<evidence type="ECO:0000313" key="18">
    <source>
        <dbReference type="Proteomes" id="UP000838763"/>
    </source>
</evidence>
<feature type="domain" description="TFIIS N-terminal" evidence="15">
    <location>
        <begin position="5"/>
        <end position="83"/>
    </location>
</feature>
<evidence type="ECO:0000259" key="16">
    <source>
        <dbReference type="PROSITE" id="PS51321"/>
    </source>
</evidence>
<dbReference type="InterPro" id="IPR003617">
    <property type="entry name" value="TFIIS/CRSP70_N_sub"/>
</dbReference>
<evidence type="ECO:0000256" key="5">
    <source>
        <dbReference type="ARBA" id="ARBA00022833"/>
    </source>
</evidence>
<dbReference type="SMART" id="SM00510">
    <property type="entry name" value="TFS2M"/>
    <property type="match status" value="1"/>
</dbReference>
<accession>A0A9P1H9A6</accession>
<keyword evidence="8" id="KW-0804">Transcription</keyword>
<dbReference type="PANTHER" id="PTHR11477">
    <property type="entry name" value="TRANSCRIPTION FACTOR S-II ZINC FINGER DOMAIN-CONTAINING PROTEIN"/>
    <property type="match status" value="1"/>
</dbReference>
<evidence type="ECO:0000256" key="2">
    <source>
        <dbReference type="ARBA" id="ARBA00009647"/>
    </source>
</evidence>
<dbReference type="Gene3D" id="1.20.930.10">
    <property type="entry name" value="Conserved domain common to transcription factors TFIIS, elongin A, CRSP70"/>
    <property type="match status" value="1"/>
</dbReference>
<dbReference type="SMART" id="SM00509">
    <property type="entry name" value="TFS2N"/>
    <property type="match status" value="1"/>
</dbReference>
<evidence type="ECO:0000256" key="9">
    <source>
        <dbReference type="ARBA" id="ARBA00023242"/>
    </source>
</evidence>
<evidence type="ECO:0000256" key="7">
    <source>
        <dbReference type="ARBA" id="ARBA00023125"/>
    </source>
</evidence>
<dbReference type="InterPro" id="IPR017923">
    <property type="entry name" value="TFIIS_N"/>
</dbReference>
<dbReference type="SMART" id="SM00440">
    <property type="entry name" value="ZnF_C2C2"/>
    <property type="match status" value="1"/>
</dbReference>
<feature type="region of interest" description="Disordered" evidence="13">
    <location>
        <begin position="87"/>
        <end position="150"/>
    </location>
</feature>
<dbReference type="Pfam" id="PF01096">
    <property type="entry name" value="Zn_ribbon_TFIIS"/>
    <property type="match status" value="1"/>
</dbReference>
<proteinExistence type="inferred from homology"/>
<dbReference type="GO" id="GO:0031564">
    <property type="term" value="P:transcription antitermination"/>
    <property type="evidence" value="ECO:0007669"/>
    <property type="project" value="TreeGrafter"/>
</dbReference>
<name>A0A9P1H9A6_9PEZI</name>
<dbReference type="GO" id="GO:0008270">
    <property type="term" value="F:zinc ion binding"/>
    <property type="evidence" value="ECO:0007669"/>
    <property type="project" value="UniProtKB-KW"/>
</dbReference>
<protein>
    <recommendedName>
        <fullName evidence="19">Transcription elongation factor S-II</fullName>
    </recommendedName>
</protein>
<evidence type="ECO:0000256" key="11">
    <source>
        <dbReference type="PROSITE-ProRule" id="PRU00472"/>
    </source>
</evidence>
<dbReference type="OrthoDB" id="44867at2759"/>
<keyword evidence="18" id="KW-1185">Reference proteome</keyword>
<evidence type="ECO:0000259" key="15">
    <source>
        <dbReference type="PROSITE" id="PS51319"/>
    </source>
</evidence>
<evidence type="ECO:0000256" key="1">
    <source>
        <dbReference type="ARBA" id="ARBA00004123"/>
    </source>
</evidence>
<comment type="function">
    <text evidence="10">Necessary for efficient RNA polymerase II transcription elongation past template-encoded arresting sites. The arresting sites in DNA have the property of trapping a certain fraction of elongating RNA polymerases that pass through, resulting in locked ternary complexes. Cleavage of the nascent transcript by S-II allows the resumption of elongation from the new 3'-terminus.</text>
</comment>
<dbReference type="EMBL" id="CALLCH030000019">
    <property type="protein sequence ID" value="CAI4219259.1"/>
    <property type="molecule type" value="Genomic_DNA"/>
</dbReference>
<evidence type="ECO:0000256" key="3">
    <source>
        <dbReference type="ARBA" id="ARBA00022723"/>
    </source>
</evidence>
<dbReference type="GO" id="GO:0031440">
    <property type="term" value="P:regulation of mRNA 3'-end processing"/>
    <property type="evidence" value="ECO:0007669"/>
    <property type="project" value="TreeGrafter"/>
</dbReference>